<feature type="coiled-coil region" evidence="1">
    <location>
        <begin position="704"/>
        <end position="742"/>
    </location>
</feature>
<feature type="region of interest" description="Disordered" evidence="2">
    <location>
        <begin position="1"/>
        <end position="22"/>
    </location>
</feature>
<evidence type="ECO:0000256" key="2">
    <source>
        <dbReference type="SAM" id="MobiDB-lite"/>
    </source>
</evidence>
<feature type="region of interest" description="Disordered" evidence="2">
    <location>
        <begin position="1144"/>
        <end position="1280"/>
    </location>
</feature>
<feature type="compositionally biased region" description="Low complexity" evidence="2">
    <location>
        <begin position="1205"/>
        <end position="1228"/>
    </location>
</feature>
<dbReference type="AlphaFoldDB" id="A0A078AYJ4"/>
<feature type="compositionally biased region" description="Basic and acidic residues" evidence="2">
    <location>
        <begin position="917"/>
        <end position="942"/>
    </location>
</feature>
<evidence type="ECO:0000313" key="4">
    <source>
        <dbReference type="Proteomes" id="UP000039865"/>
    </source>
</evidence>
<keyword evidence="1" id="KW-0175">Coiled coil</keyword>
<feature type="coiled-coil region" evidence="1">
    <location>
        <begin position="1029"/>
        <end position="1092"/>
    </location>
</feature>
<gene>
    <name evidence="3" type="primary">Contig973.g1066</name>
    <name evidence="3" type="ORF">STYLEM_16304</name>
</gene>
<reference evidence="3 4" key="1">
    <citation type="submission" date="2014-06" db="EMBL/GenBank/DDBJ databases">
        <authorList>
            <person name="Swart Estienne"/>
        </authorList>
    </citation>
    <scope>NUCLEOTIDE SEQUENCE [LARGE SCALE GENOMIC DNA]</scope>
    <source>
        <strain evidence="3 4">130c</strain>
    </source>
</reference>
<sequence length="1280" mass="149005">MWGVFNHEQSQEQNQTPTQNKQLNYQPIQQQRSQQTVLPPITRNRSSMDLINNRSYTSEPQAERLLGSQNIAAIKSQRPLLNTIIGSGQNQGGISGLEDYTASFKLPYIQQGASRQELVEVQNKCREVEINLLDLKSSIDRRLAQIIEEIPTRLQRELKNIENRDNHLWKDNNGKMTQIIETVTRIRDQVKVKQQDHIDRIQNLQAMVTDNDFKVASMMKQLEVLQNYQSAQSTGVAVHDPQNTAKYTGSMLSGGGMDTQSSLVKFEKEADSKFLKDLITEERQKREHQLEEHYKMYQHLQSIVHGLENDVMKKLKEHRNDQLSIFATGEEERQRLERMKLERAESDTQYTKQMLMNLERKIEDEQQFRLKNEDDQKRYFENKFIGLLEKMKNEEKLSLERERRLMQQFQEGLVTMNDIIRGTKEQNLISLTHQQTVLGDQIKGLFQTVEAVKDGVMSRQQVIETELGEQRSKMNDLEAATFKHAQTVSETLENEITRFERVISAFEKYIDTQTSDLRGILAKQAEENSKWKGDYEDINTKKVVEIHSALKLLNSNIGKVNSDCKDRFDMINSEMRVHENATNVQIQDLRNKVEVDDKSIEERLQLAVDKAYDRLKQNFDATMNDYNKMVNQFNMQQTEKFEQNNSDVKNFVQSKTDEMRNKILEERRKLDTIVEGKCQAYTIEIERKILQRLQQTMIENQTLREEMLKKMDKATKEQDEVARQLQEERLKIDMKINAKENDIREWALKELQDNYTDFNRLLAAKVLETENKMRQLLANHKPSKSDVPIKDSVTGALSELTLKEAVDNMGMGIKTDLLSLFEDDRKLKNIRFQEVFHLMESNKNLINEHIAQQFESQKALTKAFVNKEVAERTVGDNSILSQLNRRLDGIDALFDGKLKDEVKIMQERLTEQQNMIEEEKKENAAARQKNEESMQKMQEEQTQKLENIKENVDKQLEEGQKKQQEELQKVEGELKKENEEQKKRTDEQEVQIIMNEMINKVIQEEHEVKYETMFGEMDQAIISVLASTQKSLNEQLDDLNTQIKTRTAETINKLQEVIQGLNAEVQESKEKIAKNEKEINEVDFNAKKANEEVKDKIEVTKCVQEMVAWVSEQLVSQQMTDNLNVIAGKFNEVSVKVAENLSKIPADSGPKKSDALNVKKQEKPKPENLNVSEKRPKPKEEVKAKEQPKTEEKKEPTPTQKKDPTPQNKTPTPQNKTPTPQQSKTPTPQEDEDDEEQNDEEDQEQEQDGEEDEGEQQDEDNDQEDDEEEESNQKDSKQKQ</sequence>
<feature type="compositionally biased region" description="Acidic residues" evidence="2">
    <location>
        <begin position="1229"/>
        <end position="1270"/>
    </location>
</feature>
<feature type="region of interest" description="Disordered" evidence="2">
    <location>
        <begin position="913"/>
        <end position="942"/>
    </location>
</feature>
<proteinExistence type="predicted"/>
<dbReference type="Proteomes" id="UP000039865">
    <property type="component" value="Unassembled WGS sequence"/>
</dbReference>
<feature type="compositionally biased region" description="Polar residues" evidence="2">
    <location>
        <begin position="7"/>
        <end position="22"/>
    </location>
</feature>
<name>A0A078AYJ4_STYLE</name>
<dbReference type="EMBL" id="CCKQ01015390">
    <property type="protein sequence ID" value="CDW87201.1"/>
    <property type="molecule type" value="Genomic_DNA"/>
</dbReference>
<dbReference type="InParanoid" id="A0A078AYJ4"/>
<dbReference type="OrthoDB" id="313130at2759"/>
<organism evidence="3 4">
    <name type="scientific">Stylonychia lemnae</name>
    <name type="common">Ciliate</name>
    <dbReference type="NCBI Taxonomy" id="5949"/>
    <lineage>
        <taxon>Eukaryota</taxon>
        <taxon>Sar</taxon>
        <taxon>Alveolata</taxon>
        <taxon>Ciliophora</taxon>
        <taxon>Intramacronucleata</taxon>
        <taxon>Spirotrichea</taxon>
        <taxon>Stichotrichia</taxon>
        <taxon>Sporadotrichida</taxon>
        <taxon>Oxytrichidae</taxon>
        <taxon>Stylonychinae</taxon>
        <taxon>Stylonychia</taxon>
    </lineage>
</organism>
<evidence type="ECO:0000313" key="3">
    <source>
        <dbReference type="EMBL" id="CDW87201.1"/>
    </source>
</evidence>
<protein>
    <submittedName>
        <fullName evidence="3">Uncharacterized protein</fullName>
    </submittedName>
</protein>
<feature type="compositionally biased region" description="Basic and acidic residues" evidence="2">
    <location>
        <begin position="1271"/>
        <end position="1280"/>
    </location>
</feature>
<accession>A0A078AYJ4</accession>
<evidence type="ECO:0000256" key="1">
    <source>
        <dbReference type="SAM" id="Coils"/>
    </source>
</evidence>
<keyword evidence="4" id="KW-1185">Reference proteome</keyword>
<feature type="compositionally biased region" description="Basic and acidic residues" evidence="2">
    <location>
        <begin position="1149"/>
        <end position="1204"/>
    </location>
</feature>